<dbReference type="KEGG" id="vta:A1080"/>
<organism evidence="1 2">
    <name type="scientific">Vibrio tapetis subsp. tapetis</name>
    <dbReference type="NCBI Taxonomy" id="1671868"/>
    <lineage>
        <taxon>Bacteria</taxon>
        <taxon>Pseudomonadati</taxon>
        <taxon>Pseudomonadota</taxon>
        <taxon>Gammaproteobacteria</taxon>
        <taxon>Vibrionales</taxon>
        <taxon>Vibrionaceae</taxon>
        <taxon>Vibrio</taxon>
    </lineage>
</organism>
<evidence type="ECO:0000313" key="1">
    <source>
        <dbReference type="EMBL" id="SON49059.1"/>
    </source>
</evidence>
<accession>A0A2N8ZAY2</accession>
<dbReference type="Proteomes" id="UP000235828">
    <property type="component" value="Chromosome A"/>
</dbReference>
<name>A0A2N8ZAY2_9VIBR</name>
<gene>
    <name evidence="1" type="primary">ybaM</name>
    <name evidence="1" type="ORF">VTAP4600_A1080</name>
</gene>
<dbReference type="AlphaFoldDB" id="A0A2N8ZAY2"/>
<dbReference type="OrthoDB" id="6197868at2"/>
<dbReference type="NCBIfam" id="NF008266">
    <property type="entry name" value="PRK11038.1"/>
    <property type="match status" value="1"/>
</dbReference>
<sequence>MSKNTTNSLEHAPDDIKLAVDLIYLFENNEVDPQTALSALKIVEQDLQRKLSISE</sequence>
<proteinExistence type="predicted"/>
<reference evidence="1 2" key="1">
    <citation type="submission" date="2017-10" db="EMBL/GenBank/DDBJ databases">
        <authorList>
            <person name="Banno H."/>
            <person name="Chua N.-H."/>
        </authorList>
    </citation>
    <scope>NUCLEOTIDE SEQUENCE [LARGE SCALE GENOMIC DNA]</scope>
    <source>
        <strain evidence="1">Vibrio tapetis CECT4600</strain>
    </source>
</reference>
<evidence type="ECO:0008006" key="3">
    <source>
        <dbReference type="Google" id="ProtNLM"/>
    </source>
</evidence>
<dbReference type="InterPro" id="IPR019630">
    <property type="entry name" value="DUF2496_YbaM-rel"/>
</dbReference>
<dbReference type="EMBL" id="LT960611">
    <property type="protein sequence ID" value="SON49059.1"/>
    <property type="molecule type" value="Genomic_DNA"/>
</dbReference>
<evidence type="ECO:0000313" key="2">
    <source>
        <dbReference type="Proteomes" id="UP000235828"/>
    </source>
</evidence>
<dbReference type="RefSeq" id="WP_102521790.1">
    <property type="nucleotide sequence ID" value="NZ_LT960611.1"/>
</dbReference>
<dbReference type="Pfam" id="PF10689">
    <property type="entry name" value="DUF2496"/>
    <property type="match status" value="1"/>
</dbReference>
<keyword evidence="2" id="KW-1185">Reference proteome</keyword>
<protein>
    <recommendedName>
        <fullName evidence="3">Primosomal protein</fullName>
    </recommendedName>
</protein>